<evidence type="ECO:0000313" key="2">
    <source>
        <dbReference type="Proteomes" id="UP000800041"/>
    </source>
</evidence>
<accession>A0A6G1H924</accession>
<evidence type="ECO:0008006" key="3">
    <source>
        <dbReference type="Google" id="ProtNLM"/>
    </source>
</evidence>
<keyword evidence="2" id="KW-1185">Reference proteome</keyword>
<dbReference type="AlphaFoldDB" id="A0A6G1H924"/>
<dbReference type="PANTHER" id="PTHR34071:SF2">
    <property type="entry name" value="FLAVIN-NUCLEOTIDE-BINDING PROTEIN"/>
    <property type="match status" value="1"/>
</dbReference>
<sequence>MATQEYPQTAANKVNRYGNRANYDAEFIHGLVNTTPVLHVSFNPEPGSLTPIILPMIGQVGQYPGDEEPHVYLHGYVSSRIMKMGADSTSEGLPLCVAATKIDGYVLALTPNSHSYNYRSAVLQGTATVITDLEERLWAMHLVTNSVVADRWENTRVPPDNVELQSTRIMKMKITTASAKVRDGGPEDDKKDLKRDGVVAKTWTGVIPFYERLGAPIASTYNKVKTVPNYIKTFVDKQNEVAQRTANEAAMLEYGKKK</sequence>
<dbReference type="OrthoDB" id="444432at2759"/>
<protein>
    <recommendedName>
        <fullName evidence="3">Flavin-nucleotide-binding protein</fullName>
    </recommendedName>
</protein>
<organism evidence="1 2">
    <name type="scientific">Aulographum hederae CBS 113979</name>
    <dbReference type="NCBI Taxonomy" id="1176131"/>
    <lineage>
        <taxon>Eukaryota</taxon>
        <taxon>Fungi</taxon>
        <taxon>Dikarya</taxon>
        <taxon>Ascomycota</taxon>
        <taxon>Pezizomycotina</taxon>
        <taxon>Dothideomycetes</taxon>
        <taxon>Pleosporomycetidae</taxon>
        <taxon>Aulographales</taxon>
        <taxon>Aulographaceae</taxon>
    </lineage>
</organism>
<dbReference type="PANTHER" id="PTHR34071">
    <property type="entry name" value="5-NITROIMIDAZOLE ANTIBIOTICS RESISTANCE PROTEIN, NIMA-FAMILY-RELATED PROTEIN-RELATED"/>
    <property type="match status" value="1"/>
</dbReference>
<dbReference type="InterPro" id="IPR024747">
    <property type="entry name" value="Pyridox_Oxase-rel"/>
</dbReference>
<dbReference type="Gene3D" id="2.30.110.10">
    <property type="entry name" value="Electron Transport, Fmn-binding Protein, Chain A"/>
    <property type="match status" value="1"/>
</dbReference>
<name>A0A6G1H924_9PEZI</name>
<dbReference type="InterPro" id="IPR012349">
    <property type="entry name" value="Split_barrel_FMN-bd"/>
</dbReference>
<dbReference type="Pfam" id="PF12900">
    <property type="entry name" value="Pyridox_ox_2"/>
    <property type="match status" value="1"/>
</dbReference>
<proteinExistence type="predicted"/>
<reference evidence="1" key="1">
    <citation type="journal article" date="2020" name="Stud. Mycol.">
        <title>101 Dothideomycetes genomes: a test case for predicting lifestyles and emergence of pathogens.</title>
        <authorList>
            <person name="Haridas S."/>
            <person name="Albert R."/>
            <person name="Binder M."/>
            <person name="Bloem J."/>
            <person name="Labutti K."/>
            <person name="Salamov A."/>
            <person name="Andreopoulos B."/>
            <person name="Baker S."/>
            <person name="Barry K."/>
            <person name="Bills G."/>
            <person name="Bluhm B."/>
            <person name="Cannon C."/>
            <person name="Castanera R."/>
            <person name="Culley D."/>
            <person name="Daum C."/>
            <person name="Ezra D."/>
            <person name="Gonzalez J."/>
            <person name="Henrissat B."/>
            <person name="Kuo A."/>
            <person name="Liang C."/>
            <person name="Lipzen A."/>
            <person name="Lutzoni F."/>
            <person name="Magnuson J."/>
            <person name="Mondo S."/>
            <person name="Nolan M."/>
            <person name="Ohm R."/>
            <person name="Pangilinan J."/>
            <person name="Park H.-J."/>
            <person name="Ramirez L."/>
            <person name="Alfaro M."/>
            <person name="Sun H."/>
            <person name="Tritt A."/>
            <person name="Yoshinaga Y."/>
            <person name="Zwiers L.-H."/>
            <person name="Turgeon B."/>
            <person name="Goodwin S."/>
            <person name="Spatafora J."/>
            <person name="Crous P."/>
            <person name="Grigoriev I."/>
        </authorList>
    </citation>
    <scope>NUCLEOTIDE SEQUENCE</scope>
    <source>
        <strain evidence="1">CBS 113979</strain>
    </source>
</reference>
<evidence type="ECO:0000313" key="1">
    <source>
        <dbReference type="EMBL" id="KAF1989520.1"/>
    </source>
</evidence>
<gene>
    <name evidence="1" type="ORF">K402DRAFT_274370</name>
</gene>
<dbReference type="SUPFAM" id="SSF50475">
    <property type="entry name" value="FMN-binding split barrel"/>
    <property type="match status" value="1"/>
</dbReference>
<dbReference type="Proteomes" id="UP000800041">
    <property type="component" value="Unassembled WGS sequence"/>
</dbReference>
<dbReference type="EMBL" id="ML977145">
    <property type="protein sequence ID" value="KAF1989520.1"/>
    <property type="molecule type" value="Genomic_DNA"/>
</dbReference>